<feature type="transmembrane region" description="Helical" evidence="1">
    <location>
        <begin position="40"/>
        <end position="59"/>
    </location>
</feature>
<dbReference type="OrthoDB" id="7262824at2"/>
<dbReference type="EMBL" id="SKBM01000006">
    <property type="protein sequence ID" value="TCZ63875.1"/>
    <property type="molecule type" value="Genomic_DNA"/>
</dbReference>
<dbReference type="Proteomes" id="UP000295023">
    <property type="component" value="Unassembled WGS sequence"/>
</dbReference>
<feature type="transmembrane region" description="Helical" evidence="1">
    <location>
        <begin position="194"/>
        <end position="213"/>
    </location>
</feature>
<accession>A0A4R4DRQ7</accession>
<dbReference type="InterPro" id="IPR038770">
    <property type="entry name" value="Na+/solute_symporter_sf"/>
</dbReference>
<feature type="transmembrane region" description="Helical" evidence="1">
    <location>
        <begin position="130"/>
        <end position="152"/>
    </location>
</feature>
<gene>
    <name evidence="2" type="ORF">EXY23_07750</name>
</gene>
<dbReference type="AlphaFoldDB" id="A0A4R4DRQ7"/>
<keyword evidence="3" id="KW-1185">Reference proteome</keyword>
<dbReference type="Gene3D" id="1.20.1530.20">
    <property type="match status" value="1"/>
</dbReference>
<feature type="transmembrane region" description="Helical" evidence="1">
    <location>
        <begin position="264"/>
        <end position="282"/>
    </location>
</feature>
<feature type="transmembrane region" description="Helical" evidence="1">
    <location>
        <begin position="100"/>
        <end position="123"/>
    </location>
</feature>
<evidence type="ECO:0000313" key="2">
    <source>
        <dbReference type="EMBL" id="TCZ63875.1"/>
    </source>
</evidence>
<evidence type="ECO:0000313" key="3">
    <source>
        <dbReference type="Proteomes" id="UP000295023"/>
    </source>
</evidence>
<keyword evidence="1" id="KW-1133">Transmembrane helix</keyword>
<feature type="transmembrane region" description="Helical" evidence="1">
    <location>
        <begin position="225"/>
        <end position="252"/>
    </location>
</feature>
<keyword evidence="1" id="KW-0472">Membrane</keyword>
<organism evidence="2 3">
    <name type="scientific">Roseicella aquatilis</name>
    <dbReference type="NCBI Taxonomy" id="2527868"/>
    <lineage>
        <taxon>Bacteria</taxon>
        <taxon>Pseudomonadati</taxon>
        <taxon>Pseudomonadota</taxon>
        <taxon>Alphaproteobacteria</taxon>
        <taxon>Acetobacterales</taxon>
        <taxon>Roseomonadaceae</taxon>
        <taxon>Roseicella</taxon>
    </lineage>
</organism>
<feature type="transmembrane region" description="Helical" evidence="1">
    <location>
        <begin position="71"/>
        <end position="94"/>
    </location>
</feature>
<evidence type="ECO:0008006" key="4">
    <source>
        <dbReference type="Google" id="ProtNLM"/>
    </source>
</evidence>
<evidence type="ECO:0000256" key="1">
    <source>
        <dbReference type="SAM" id="Phobius"/>
    </source>
</evidence>
<protein>
    <recommendedName>
        <fullName evidence="4">Na+-dependent transporter</fullName>
    </recommendedName>
</protein>
<proteinExistence type="predicted"/>
<reference evidence="2 3" key="1">
    <citation type="submission" date="2019-03" db="EMBL/GenBank/DDBJ databases">
        <title>Paracraurococcus aquatilis NE82 genome sequence.</title>
        <authorList>
            <person name="Zhao Y."/>
            <person name="Du Z."/>
        </authorList>
    </citation>
    <scope>NUCLEOTIDE SEQUENCE [LARGE SCALE GENOMIC DNA]</scope>
    <source>
        <strain evidence="2 3">NE82</strain>
    </source>
</reference>
<dbReference type="RefSeq" id="WP_132286607.1">
    <property type="nucleotide sequence ID" value="NZ_SKBM01000006.1"/>
</dbReference>
<comment type="caution">
    <text evidence="2">The sequence shown here is derived from an EMBL/GenBank/DDBJ whole genome shotgun (WGS) entry which is preliminary data.</text>
</comment>
<name>A0A4R4DRQ7_9PROT</name>
<keyword evidence="1" id="KW-0812">Transmembrane</keyword>
<feature type="transmembrane region" description="Helical" evidence="1">
    <location>
        <begin position="164"/>
        <end position="182"/>
    </location>
</feature>
<sequence length="335" mass="33905">MAAITPLAILAAAGRHGPLLLCGGVLTGLAAPPLAELTKPLMGLAVFVFTLGAFLKVDAAAFRAEAADRGAVIAMLTWATFGVPLVAYGFVTVLDPGPDLTVGILLAALAPPVGSAAAIAAMLGLSAPLALLATVAATLAAPFYLPPLAAALAGAELAIDPVALSARLGLIVGGAAVAAWALRRYAGDWVAANPHAMTGISVIGLIAVALGAMHGMGEHIAAAPAHAAVLLMLAFVANAGLQLFGTLLFCALDRRRALTIGLVSGNRNITLVWAAAAPFLAAHPGVELFLAMSVFPIFMLPLAMRRLFAALEWDETTRSAVPVPVPVPVPVRSAR</sequence>